<dbReference type="Proteomes" id="UP000275727">
    <property type="component" value="Chromosome"/>
</dbReference>
<dbReference type="EMBL" id="RBWX01000007">
    <property type="protein sequence ID" value="RKS91721.1"/>
    <property type="molecule type" value="Genomic_DNA"/>
</dbReference>
<keyword evidence="7 9" id="KW-0472">Membrane</keyword>
<dbReference type="PANTHER" id="PTHR42770">
    <property type="entry name" value="AMINO ACID TRANSPORTER-RELATED"/>
    <property type="match status" value="1"/>
</dbReference>
<dbReference type="KEGG" id="smic:SmB9_23600"/>
<reference evidence="10 12" key="1">
    <citation type="submission" date="2018-06" db="EMBL/GenBank/DDBJ databases">
        <title>Complete Genome Sequence of the Microcystin-Degrading Bacterium Sphingosinicella microcystinivorans Strain B-9.</title>
        <authorList>
            <person name="Jin H."/>
            <person name="Nishizawa T."/>
            <person name="Guo Y."/>
            <person name="Nishizawa A."/>
            <person name="Park H."/>
            <person name="Kato H."/>
            <person name="Tsuji K."/>
            <person name="Harada K."/>
        </authorList>
    </citation>
    <scope>NUCLEOTIDE SEQUENCE [LARGE SCALE GENOMIC DNA]</scope>
    <source>
        <strain evidence="10 12">B9</strain>
    </source>
</reference>
<sequence>MTASAKPQMIGFWMTASLVVGTIIGSGIFMLPVSLAPLGRNALIGWIISGVGILCIAYALARLSRLGGDGIQANVEKEYGPTVAFLVAWSFWVSNWVAQAAVALAAAAALSFVSPSLGGDAAIVPMAIGWLVLLTAINGAGVRAAGSFSVVTVAIKLIPLLAVVFLFVERGVTGGTFEPFAPLPVNFANIATATALTFFAFTGFETATTPVGKVRNPERTIPRALIGGTAFVVLLYLVAGTAIQMLLPTSVVAASPAPFADALVSRWGTTAATVSALTVAVAAIGCLNGLILGTGELGYAMALRGEMPAAMTKTRGSNTPVVAQIVASVLSIILLLANSSRATAHLFTFIILLSTAAMVMLYLTSALAAWRCSPAPAQRLLIAGAVVFIAFATYGIGLEASLWCLVLLAIGLVVRAFMFRLNRRAAAGTAP</sequence>
<gene>
    <name evidence="11" type="ORF">DFR51_1288</name>
    <name evidence="10" type="ORF">SmB9_23600</name>
</gene>
<feature type="transmembrane region" description="Helical" evidence="9">
    <location>
        <begin position="346"/>
        <end position="370"/>
    </location>
</feature>
<dbReference type="RefSeq" id="WP_121048146.1">
    <property type="nucleotide sequence ID" value="NZ_AP018711.1"/>
</dbReference>
<dbReference type="GO" id="GO:0005886">
    <property type="term" value="C:plasma membrane"/>
    <property type="evidence" value="ECO:0007669"/>
    <property type="project" value="UniProtKB-SubCell"/>
</dbReference>
<dbReference type="EMBL" id="AP018711">
    <property type="protein sequence ID" value="BBE34702.1"/>
    <property type="molecule type" value="Genomic_DNA"/>
</dbReference>
<feature type="transmembrane region" description="Helical" evidence="9">
    <location>
        <begin position="400"/>
        <end position="418"/>
    </location>
</feature>
<reference evidence="11 13" key="2">
    <citation type="submission" date="2018-10" db="EMBL/GenBank/DDBJ databases">
        <title>Genomic Encyclopedia of Type Strains, Phase IV (KMG-IV): sequencing the most valuable type-strain genomes for metagenomic binning, comparative biology and taxonomic classification.</title>
        <authorList>
            <person name="Goeker M."/>
        </authorList>
    </citation>
    <scope>NUCLEOTIDE SEQUENCE [LARGE SCALE GENOMIC DNA]</scope>
    <source>
        <strain evidence="11 13">DSM 19791</strain>
    </source>
</reference>
<dbReference type="Pfam" id="PF13520">
    <property type="entry name" value="AA_permease_2"/>
    <property type="match status" value="1"/>
</dbReference>
<evidence type="ECO:0000313" key="13">
    <source>
        <dbReference type="Proteomes" id="UP000276029"/>
    </source>
</evidence>
<dbReference type="GO" id="GO:0022857">
    <property type="term" value="F:transmembrane transporter activity"/>
    <property type="evidence" value="ECO:0007669"/>
    <property type="project" value="InterPro"/>
</dbReference>
<evidence type="ECO:0000313" key="11">
    <source>
        <dbReference type="EMBL" id="RKS91721.1"/>
    </source>
</evidence>
<feature type="transmembrane region" description="Helical" evidence="9">
    <location>
        <begin position="122"/>
        <end position="141"/>
    </location>
</feature>
<evidence type="ECO:0000256" key="7">
    <source>
        <dbReference type="ARBA" id="ARBA00023136"/>
    </source>
</evidence>
<feature type="transmembrane region" description="Helical" evidence="9">
    <location>
        <begin position="377"/>
        <end position="394"/>
    </location>
</feature>
<evidence type="ECO:0000256" key="9">
    <source>
        <dbReference type="SAM" id="Phobius"/>
    </source>
</evidence>
<feature type="transmembrane region" description="Helical" evidence="9">
    <location>
        <begin position="225"/>
        <end position="247"/>
    </location>
</feature>
<protein>
    <recommendedName>
        <fullName evidence="3">Arginine/agmatine antiporter</fullName>
    </recommendedName>
</protein>
<evidence type="ECO:0000256" key="5">
    <source>
        <dbReference type="ARBA" id="ARBA00022692"/>
    </source>
</evidence>
<evidence type="ECO:0000256" key="1">
    <source>
        <dbReference type="ARBA" id="ARBA00004651"/>
    </source>
</evidence>
<evidence type="ECO:0000256" key="4">
    <source>
        <dbReference type="ARBA" id="ARBA00022475"/>
    </source>
</evidence>
<name>A0AAD1D6C6_SPHMI</name>
<dbReference type="InterPro" id="IPR002293">
    <property type="entry name" value="AA/rel_permease1"/>
</dbReference>
<feature type="transmembrane region" description="Helical" evidence="9">
    <location>
        <begin position="12"/>
        <end position="31"/>
    </location>
</feature>
<dbReference type="InterPro" id="IPR050367">
    <property type="entry name" value="APC_superfamily"/>
</dbReference>
<dbReference type="PIRSF" id="PIRSF006060">
    <property type="entry name" value="AA_transporter"/>
    <property type="match status" value="1"/>
</dbReference>
<keyword evidence="5 9" id="KW-0812">Transmembrane</keyword>
<evidence type="ECO:0000313" key="12">
    <source>
        <dbReference type="Proteomes" id="UP000275727"/>
    </source>
</evidence>
<comment type="similarity">
    <text evidence="2">Belongs to the amino acid-polyamine-organocation (APC) superfamily. Basic amino acid/polyamine antiporter (APA) (TC 2.A.3.2) family.</text>
</comment>
<keyword evidence="4" id="KW-1003">Cell membrane</keyword>
<evidence type="ECO:0000256" key="2">
    <source>
        <dbReference type="ARBA" id="ARBA00008220"/>
    </source>
</evidence>
<feature type="transmembrane region" description="Helical" evidence="9">
    <location>
        <begin position="82"/>
        <end position="110"/>
    </location>
</feature>
<evidence type="ECO:0000256" key="8">
    <source>
        <dbReference type="ARBA" id="ARBA00045636"/>
    </source>
</evidence>
<dbReference type="PANTHER" id="PTHR42770:SF18">
    <property type="entry name" value="ARGININE_AGMATINE ANTIPORTER"/>
    <property type="match status" value="1"/>
</dbReference>
<keyword evidence="13" id="KW-1185">Reference proteome</keyword>
<evidence type="ECO:0000256" key="6">
    <source>
        <dbReference type="ARBA" id="ARBA00022989"/>
    </source>
</evidence>
<feature type="transmembrane region" description="Helical" evidence="9">
    <location>
        <begin position="321"/>
        <end position="340"/>
    </location>
</feature>
<keyword evidence="6 9" id="KW-1133">Transmembrane helix</keyword>
<feature type="transmembrane region" description="Helical" evidence="9">
    <location>
        <begin position="267"/>
        <end position="300"/>
    </location>
</feature>
<dbReference type="AlphaFoldDB" id="A0AAD1D6C6"/>
<evidence type="ECO:0000313" key="10">
    <source>
        <dbReference type="EMBL" id="BBE34702.1"/>
    </source>
</evidence>
<comment type="subcellular location">
    <subcellularLocation>
        <location evidence="1">Cell membrane</location>
        <topology evidence="1">Multi-pass membrane protein</topology>
    </subcellularLocation>
</comment>
<comment type="function">
    <text evidence="8">Major component of the acid-resistance (AR) system allowing enteric pathogens to survive the acidic environment in the stomach. Exchanges extracellular arginine for its intracellular decarboxylation product agmatine (Agm) thereby expelling intracellular protons. Probably undergoes several conformational states in order to translocate the substrate across the membrane; keeps the substrate accessible to only 1 side of the membrane at a time by opening and closing 3 membrane-internal gates.</text>
</comment>
<evidence type="ECO:0000256" key="3">
    <source>
        <dbReference type="ARBA" id="ARBA00021069"/>
    </source>
</evidence>
<feature type="transmembrane region" description="Helical" evidence="9">
    <location>
        <begin position="187"/>
        <end position="204"/>
    </location>
</feature>
<dbReference type="Proteomes" id="UP000276029">
    <property type="component" value="Unassembled WGS sequence"/>
</dbReference>
<organism evidence="10 12">
    <name type="scientific">Sphingosinicella microcystinivorans</name>
    <dbReference type="NCBI Taxonomy" id="335406"/>
    <lineage>
        <taxon>Bacteria</taxon>
        <taxon>Pseudomonadati</taxon>
        <taxon>Pseudomonadota</taxon>
        <taxon>Alphaproteobacteria</taxon>
        <taxon>Sphingomonadales</taxon>
        <taxon>Sphingosinicellaceae</taxon>
        <taxon>Sphingosinicella</taxon>
    </lineage>
</organism>
<dbReference type="Gene3D" id="1.20.1740.10">
    <property type="entry name" value="Amino acid/polyamine transporter I"/>
    <property type="match status" value="1"/>
</dbReference>
<feature type="transmembrane region" description="Helical" evidence="9">
    <location>
        <begin position="43"/>
        <end position="61"/>
    </location>
</feature>
<proteinExistence type="inferred from homology"/>
<accession>A0AAD1D6C6</accession>
<feature type="transmembrane region" description="Helical" evidence="9">
    <location>
        <begin position="148"/>
        <end position="167"/>
    </location>
</feature>